<accession>A0A316UZX5</accession>
<evidence type="ECO:0000256" key="1">
    <source>
        <dbReference type="ARBA" id="ARBA00010883"/>
    </source>
</evidence>
<dbReference type="InterPro" id="IPR013937">
    <property type="entry name" value="Sorting_nexin_C"/>
</dbReference>
<evidence type="ECO:0000313" key="5">
    <source>
        <dbReference type="EMBL" id="PWN30857.1"/>
    </source>
</evidence>
<feature type="region of interest" description="Disordered" evidence="2">
    <location>
        <begin position="1197"/>
        <end position="1265"/>
    </location>
</feature>
<dbReference type="SMART" id="SM00313">
    <property type="entry name" value="PXA"/>
    <property type="match status" value="1"/>
</dbReference>
<feature type="compositionally biased region" description="Low complexity" evidence="2">
    <location>
        <begin position="14"/>
        <end position="39"/>
    </location>
</feature>
<reference evidence="5 6" key="1">
    <citation type="journal article" date="2018" name="Mol. Biol. Evol.">
        <title>Broad Genomic Sampling Reveals a Smut Pathogenic Ancestry of the Fungal Clade Ustilaginomycotina.</title>
        <authorList>
            <person name="Kijpornyongpan T."/>
            <person name="Mondo S.J."/>
            <person name="Barry K."/>
            <person name="Sandor L."/>
            <person name="Lee J."/>
            <person name="Lipzen A."/>
            <person name="Pangilinan J."/>
            <person name="LaButti K."/>
            <person name="Hainaut M."/>
            <person name="Henrissat B."/>
            <person name="Grigoriev I.V."/>
            <person name="Spatafora J.W."/>
            <person name="Aime M.C."/>
        </authorList>
    </citation>
    <scope>NUCLEOTIDE SEQUENCE [LARGE SCALE GENOMIC DNA]</scope>
    <source>
        <strain evidence="5 6">MCA 5214</strain>
    </source>
</reference>
<feature type="region of interest" description="Disordered" evidence="2">
    <location>
        <begin position="892"/>
        <end position="960"/>
    </location>
</feature>
<dbReference type="Pfam" id="PF02194">
    <property type="entry name" value="PXA"/>
    <property type="match status" value="1"/>
</dbReference>
<dbReference type="Pfam" id="PF08628">
    <property type="entry name" value="Nexin_C"/>
    <property type="match status" value="1"/>
</dbReference>
<dbReference type="InterPro" id="IPR003114">
    <property type="entry name" value="Phox_assoc"/>
</dbReference>
<feature type="compositionally biased region" description="Pro residues" evidence="2">
    <location>
        <begin position="702"/>
        <end position="718"/>
    </location>
</feature>
<dbReference type="STRING" id="1569628.A0A316UZX5"/>
<dbReference type="PANTHER" id="PTHR22775">
    <property type="entry name" value="SORTING NEXIN"/>
    <property type="match status" value="1"/>
</dbReference>
<evidence type="ECO:0000259" key="4">
    <source>
        <dbReference type="PROSITE" id="PS51207"/>
    </source>
</evidence>
<sequence>MSSSPKTGEEVAASPRPTSPSSSPDTSSPSPTPHSSSGLSPAHLITAASVALGLLLLRSGFFNVVLVVATSVLLLLNPYVRTFLDLPPGKEDGQGGLFGLLDPAGYFTSFSFTKKSMDNESDDEEGDKESRQRRGRDYEDRQLAPLPAELKQSLDQLAPLVVRDFVNGWYTHHSFGYPVFPRAVRSTIDHMVASVYTRTITSRLHAVDVTTELLLTGSSVFLTCLRRKRNAKAAADAGDRMAAQALRRGGTGHWNSNEERIASLRSAMRAFFERHLPPHERESDLIFNLITEVLTKQLWNLILTLGEPDFLNRNLVAWKESQVAVASAAPPGRASMDTPSTGATGPSPPSRPLSRAPDMPLSPTALPDTGSEIPRPPSTIQGERSRPASTAPEKQSSTSQPPPLPQRSGTLNVPSPGPDRNMISTPPTRSDSPMMPSFVASQQPRAIPRMMSPMRPASPSAQTPIRQNTTPASGAPPRMQSPSAYNVPSPSAHRGSVAGYPQRTSSDLQDGFSAVVGGLGSAIKGIGKGADAIAGGIGDALISNQPDDEPPSRSPYRHSNPHSEAWQRGSAAVNDAASRPDVLQPSNNAVRRKQPPSEQSKGQNSSSTDEMASQPAWPSNLPHDFNGVAEGDNLPESLKASLRTASPSRISSPPSMMTSQPYRRSQDPIRSRPESPAVSRSQGASGEVAAAATQPSQALGLPPRPPAPASGPELPPRPIDTEHASKRSSIPPAPALDSVLSRSDSEGLYDAFEAFLENPRRDMPKSGVSIVLGEGEELLRLHIGLATIERLVPKGAGEESEMFREDASSILSKARDGLRRALDSAPVTAVDVAPAQTVARSLDTAISQLGFGSQGFDAKEGTVRDALEPVRERLMSRLETLYAAFWRQRMESKSTTAAPKSAGTGLAYEPRRKDPHAAGSSAPAATGTPLRSNAGLPSQPPLQRTSFEAGGGIGSASASPIMAKRASLQAPKPRSAMMDQLIRLGDDDDDDDEHEHHDAESTLLGPTASGQEGTGGVLVTVTDISSNVERPSSQVDIKTFEFMCAVEPSPAAMAAGSSGTAGGTSDLFESSGGFVLVRRWAEVVTMDRDLRKTAAVSQGVSLPPLPTTKGRTSSTLSSDLEMYLAKILSTPELASTSPVAQFADRTRAAAAAEAVGKGGFNPFSSGVELGRNLGRNFVEGVGAVGKAASTGLQQQLVQPMGTGGPQQGARSVGPAPAPRTVKAGESVNLHSSREANEADPTSRTQSPVKQLDSGGTHAPLPTAPRGLSPRALDALLTSMFALADEALSLTGAWSMRRGVVRLLQSVIRQSYSAAIVSAFEGTTSALSVSSVSGWMDKARTTFWSQDEAAKWIYVKGAPRTARDRVQSEEAARKVVLGYAPAQAAFVLGPGGKQACERGLEAIHGVVCEDEGALDLVLTLALRLIQMV</sequence>
<feature type="compositionally biased region" description="Low complexity" evidence="2">
    <location>
        <begin position="643"/>
        <end position="659"/>
    </location>
</feature>
<evidence type="ECO:0000256" key="2">
    <source>
        <dbReference type="SAM" id="MobiDB-lite"/>
    </source>
</evidence>
<feature type="compositionally biased region" description="Basic and acidic residues" evidence="2">
    <location>
        <begin position="664"/>
        <end position="673"/>
    </location>
</feature>
<feature type="compositionally biased region" description="Low complexity" evidence="2">
    <location>
        <begin position="444"/>
        <end position="461"/>
    </location>
</feature>
<feature type="compositionally biased region" description="Polar residues" evidence="2">
    <location>
        <begin position="462"/>
        <end position="472"/>
    </location>
</feature>
<dbReference type="OrthoDB" id="120967at2759"/>
<feature type="region of interest" description="Disordered" evidence="2">
    <location>
        <begin position="538"/>
        <end position="741"/>
    </location>
</feature>
<feature type="transmembrane region" description="Helical" evidence="3">
    <location>
        <begin position="64"/>
        <end position="80"/>
    </location>
</feature>
<keyword evidence="6" id="KW-1185">Reference proteome</keyword>
<feature type="compositionally biased region" description="Polar residues" evidence="2">
    <location>
        <begin position="480"/>
        <end position="489"/>
    </location>
</feature>
<proteinExistence type="inferred from homology"/>
<feature type="region of interest" description="Disordered" evidence="2">
    <location>
        <begin position="985"/>
        <end position="1013"/>
    </location>
</feature>
<feature type="region of interest" description="Disordered" evidence="2">
    <location>
        <begin position="1"/>
        <end position="39"/>
    </location>
</feature>
<feature type="compositionally biased region" description="Low complexity" evidence="2">
    <location>
        <begin position="917"/>
        <end position="929"/>
    </location>
</feature>
<feature type="region of interest" description="Disordered" evidence="2">
    <location>
        <begin position="328"/>
        <end position="513"/>
    </location>
</feature>
<protein>
    <recommendedName>
        <fullName evidence="4">PXA domain-containing protein</fullName>
    </recommendedName>
</protein>
<dbReference type="GO" id="GO:0035091">
    <property type="term" value="F:phosphatidylinositol binding"/>
    <property type="evidence" value="ECO:0007669"/>
    <property type="project" value="TreeGrafter"/>
</dbReference>
<evidence type="ECO:0000313" key="6">
    <source>
        <dbReference type="Proteomes" id="UP000245884"/>
    </source>
</evidence>
<gene>
    <name evidence="5" type="ORF">BDZ90DRAFT_229848</name>
</gene>
<evidence type="ECO:0000256" key="3">
    <source>
        <dbReference type="SAM" id="Phobius"/>
    </source>
</evidence>
<comment type="similarity">
    <text evidence="1">Belongs to the sorting nexin family.</text>
</comment>
<name>A0A316UZX5_9BASI</name>
<feature type="compositionally biased region" description="Polar residues" evidence="2">
    <location>
        <begin position="422"/>
        <end position="431"/>
    </location>
</feature>
<keyword evidence="3" id="KW-1133">Transmembrane helix</keyword>
<feature type="compositionally biased region" description="Polar residues" evidence="2">
    <location>
        <begin position="596"/>
        <end position="611"/>
    </location>
</feature>
<feature type="domain" description="PXA" evidence="4">
    <location>
        <begin position="147"/>
        <end position="323"/>
    </location>
</feature>
<feature type="compositionally biased region" description="Polar residues" evidence="2">
    <location>
        <begin position="1239"/>
        <end position="1248"/>
    </location>
</feature>
<dbReference type="Proteomes" id="UP000245884">
    <property type="component" value="Unassembled WGS sequence"/>
</dbReference>
<feature type="region of interest" description="Disordered" evidence="2">
    <location>
        <begin position="116"/>
        <end position="141"/>
    </location>
</feature>
<dbReference type="PANTHER" id="PTHR22775:SF3">
    <property type="entry name" value="SORTING NEXIN-13"/>
    <property type="match status" value="1"/>
</dbReference>
<dbReference type="RefSeq" id="XP_025365469.1">
    <property type="nucleotide sequence ID" value="XM_025505240.1"/>
</dbReference>
<dbReference type="EMBL" id="KZ819662">
    <property type="protein sequence ID" value="PWN30857.1"/>
    <property type="molecule type" value="Genomic_DNA"/>
</dbReference>
<dbReference type="PROSITE" id="PS51207">
    <property type="entry name" value="PXA"/>
    <property type="match status" value="1"/>
</dbReference>
<keyword evidence="3" id="KW-0812">Transmembrane</keyword>
<organism evidence="5 6">
    <name type="scientific">Jaminaea rosea</name>
    <dbReference type="NCBI Taxonomy" id="1569628"/>
    <lineage>
        <taxon>Eukaryota</taxon>
        <taxon>Fungi</taxon>
        <taxon>Dikarya</taxon>
        <taxon>Basidiomycota</taxon>
        <taxon>Ustilaginomycotina</taxon>
        <taxon>Exobasidiomycetes</taxon>
        <taxon>Microstromatales</taxon>
        <taxon>Microstromatales incertae sedis</taxon>
        <taxon>Jaminaea</taxon>
    </lineage>
</organism>
<feature type="compositionally biased region" description="Basic and acidic residues" evidence="2">
    <location>
        <begin position="128"/>
        <end position="141"/>
    </location>
</feature>
<dbReference type="GeneID" id="37027063"/>
<keyword evidence="3" id="KW-0472">Membrane</keyword>